<protein>
    <recommendedName>
        <fullName evidence="4">Peptidase C51 domain-containing protein</fullName>
    </recommendedName>
</protein>
<dbReference type="OrthoDB" id="284838at2"/>
<proteinExistence type="predicted"/>
<dbReference type="EMBL" id="ABOX02000007">
    <property type="protein sequence ID" value="EEF61938.1"/>
    <property type="molecule type" value="Genomic_DNA"/>
</dbReference>
<dbReference type="AlphaFoldDB" id="B9XE47"/>
<evidence type="ECO:0008006" key="4">
    <source>
        <dbReference type="Google" id="ProtNLM"/>
    </source>
</evidence>
<dbReference type="RefSeq" id="WP_007414095.1">
    <property type="nucleotide sequence ID" value="NZ_ABOX02000007.1"/>
</dbReference>
<evidence type="ECO:0000313" key="3">
    <source>
        <dbReference type="Proteomes" id="UP000003688"/>
    </source>
</evidence>
<sequence precursor="true">MRYLSLICWLTFSLSNLPGQAADAAALNTDIIRIARSFKDGGGYNTAWKGTGTAEEINFKGEKILACGDKTYCCGFTFTVVMRVAAERGLLKDKTSHEIRKFQKEWYGATATSAERQCQLAMKNLGIGKAISFEEAQLGDFVQLWRTKSGHSVLFVGWVEENGQKIGMHYRSSQPGTDGIGDATEYFTKAAPGRSPLDKNRTYFCRLNPTSK</sequence>
<evidence type="ECO:0000256" key="1">
    <source>
        <dbReference type="SAM" id="SignalP"/>
    </source>
</evidence>
<comment type="caution">
    <text evidence="2">The sequence shown here is derived from an EMBL/GenBank/DDBJ whole genome shotgun (WGS) entry which is preliminary data.</text>
</comment>
<keyword evidence="3" id="KW-1185">Reference proteome</keyword>
<accession>B9XE47</accession>
<evidence type="ECO:0000313" key="2">
    <source>
        <dbReference type="EMBL" id="EEF61938.1"/>
    </source>
</evidence>
<gene>
    <name evidence="2" type="ORF">Cflav_PD4601</name>
</gene>
<organism evidence="2 3">
    <name type="scientific">Pedosphaera parvula (strain Ellin514)</name>
    <dbReference type="NCBI Taxonomy" id="320771"/>
    <lineage>
        <taxon>Bacteria</taxon>
        <taxon>Pseudomonadati</taxon>
        <taxon>Verrucomicrobiota</taxon>
        <taxon>Pedosphaerae</taxon>
        <taxon>Pedosphaerales</taxon>
        <taxon>Pedosphaeraceae</taxon>
        <taxon>Pedosphaera</taxon>
    </lineage>
</organism>
<keyword evidence="1" id="KW-0732">Signal</keyword>
<dbReference type="Proteomes" id="UP000003688">
    <property type="component" value="Unassembled WGS sequence"/>
</dbReference>
<feature type="signal peptide" evidence="1">
    <location>
        <begin position="1"/>
        <end position="21"/>
    </location>
</feature>
<name>B9XE47_PEDPL</name>
<feature type="chain" id="PRO_5002894801" description="Peptidase C51 domain-containing protein" evidence="1">
    <location>
        <begin position="22"/>
        <end position="212"/>
    </location>
</feature>
<reference evidence="2 3" key="1">
    <citation type="journal article" date="2011" name="J. Bacteriol.">
        <title>Genome sequence of 'Pedosphaera parvula' Ellin514, an aerobic Verrucomicrobial isolate from pasture soil.</title>
        <authorList>
            <person name="Kant R."/>
            <person name="van Passel M.W."/>
            <person name="Sangwan P."/>
            <person name="Palva A."/>
            <person name="Lucas S."/>
            <person name="Copeland A."/>
            <person name="Lapidus A."/>
            <person name="Glavina Del Rio T."/>
            <person name="Dalin E."/>
            <person name="Tice H."/>
            <person name="Bruce D."/>
            <person name="Goodwin L."/>
            <person name="Pitluck S."/>
            <person name="Chertkov O."/>
            <person name="Larimer F.W."/>
            <person name="Land M.L."/>
            <person name="Hauser L."/>
            <person name="Brettin T.S."/>
            <person name="Detter J.C."/>
            <person name="Han S."/>
            <person name="de Vos W.M."/>
            <person name="Janssen P.H."/>
            <person name="Smidt H."/>
        </authorList>
    </citation>
    <scope>NUCLEOTIDE SEQUENCE [LARGE SCALE GENOMIC DNA]</scope>
    <source>
        <strain evidence="2 3">Ellin514</strain>
    </source>
</reference>